<dbReference type="InterPro" id="IPR011990">
    <property type="entry name" value="TPR-like_helical_dom_sf"/>
</dbReference>
<evidence type="ECO:0000256" key="3">
    <source>
        <dbReference type="ARBA" id="ARBA00022729"/>
    </source>
</evidence>
<comment type="caution">
    <text evidence="7">The sequence shown here is derived from an EMBL/GenBank/DDBJ whole genome shotgun (WGS) entry which is preliminary data.</text>
</comment>
<gene>
    <name evidence="7" type="ORF">MM236_12730</name>
</gene>
<dbReference type="EMBL" id="JAKZGS010000010">
    <property type="protein sequence ID" value="MCH7398862.1"/>
    <property type="molecule type" value="Genomic_DNA"/>
</dbReference>
<dbReference type="InterPro" id="IPR012944">
    <property type="entry name" value="SusD_RagB_dom"/>
</dbReference>
<name>A0ABS9UQE5_9BACT</name>
<evidence type="ECO:0000256" key="2">
    <source>
        <dbReference type="ARBA" id="ARBA00006275"/>
    </source>
</evidence>
<evidence type="ECO:0000256" key="4">
    <source>
        <dbReference type="ARBA" id="ARBA00023136"/>
    </source>
</evidence>
<keyword evidence="5" id="KW-0998">Cell outer membrane</keyword>
<reference evidence="7" key="1">
    <citation type="submission" date="2022-03" db="EMBL/GenBank/DDBJ databases">
        <title>De novo assembled genomes of Belliella spp. (Cyclobacteriaceae) strains.</title>
        <authorList>
            <person name="Szabo A."/>
            <person name="Korponai K."/>
            <person name="Felfoldi T."/>
        </authorList>
    </citation>
    <scope>NUCLEOTIDE SEQUENCE</scope>
    <source>
        <strain evidence="7">DSM 107340</strain>
    </source>
</reference>
<dbReference type="Gene3D" id="1.25.40.390">
    <property type="match status" value="2"/>
</dbReference>
<dbReference type="SUPFAM" id="SSF48452">
    <property type="entry name" value="TPR-like"/>
    <property type="match status" value="2"/>
</dbReference>
<keyword evidence="3" id="KW-0732">Signal</keyword>
<comment type="similarity">
    <text evidence="2">Belongs to the SusD family.</text>
</comment>
<organism evidence="7 8">
    <name type="scientific">Belliella calami</name>
    <dbReference type="NCBI Taxonomy" id="2923436"/>
    <lineage>
        <taxon>Bacteria</taxon>
        <taxon>Pseudomonadati</taxon>
        <taxon>Bacteroidota</taxon>
        <taxon>Cytophagia</taxon>
        <taxon>Cytophagales</taxon>
        <taxon>Cyclobacteriaceae</taxon>
        <taxon>Belliella</taxon>
    </lineage>
</organism>
<evidence type="ECO:0000259" key="6">
    <source>
        <dbReference type="Pfam" id="PF07980"/>
    </source>
</evidence>
<keyword evidence="8" id="KW-1185">Reference proteome</keyword>
<evidence type="ECO:0000313" key="8">
    <source>
        <dbReference type="Proteomes" id="UP001165488"/>
    </source>
</evidence>
<dbReference type="Proteomes" id="UP001165488">
    <property type="component" value="Unassembled WGS sequence"/>
</dbReference>
<sequence length="621" mass="70710">MMKNFRIKLDNKLMKNLQMISTSGFNKGISTLTNSIKNLSIACAIGFGVMACGDMLEVEPKLELDKDRYYQNEFDADVAVIGIYGQLMQLAEQYVILNELRADLMEPTMNADAELVAISTHSVRATDNNKYADPKPFYRVILNCNDAIQGLGIMREENRIDAGEYEQRVSDIIAVRSWVYLQLGIHFGTVPYVTSAIESIKDVNNQSLFPRLQLDALLDQLINTMEALPYLDVYPNNIDLTAGTDGISTSKFFINKRMLLGDLNLWKGNYERAAENYKAVLETSTPLGGGAGNVYYDNYRISWQSNSLHSVQYTRADDINTLVNNNNNGWRSIFARNIDNGYNFEWIWAMHFDSQFAPNYPFIRLFANEGVGEYKIRPSVAVIDAWESQVQSNRFEFDSRGILSTKNYGTEYPEVGKYTFNYNGLTAPLTQNGRWFLERAASLHLKYAEATNRGSLPGLSRLARAFVNNGVHVEYTPEGFNKNLMDATEVMNTLFFPDAYAFDARESQFPFLRGPWYRHIGIRTRANLPTIALPEDLSTEEEKIWTEDLILQESALELAFEGHRWPQLLRTAIRRDPSVLADRVFDKLSNSTNPVDRSRAAAVRTKLLAGDWFLPYNWDTN</sequence>
<evidence type="ECO:0000256" key="1">
    <source>
        <dbReference type="ARBA" id="ARBA00004442"/>
    </source>
</evidence>
<keyword evidence="4" id="KW-0472">Membrane</keyword>
<evidence type="ECO:0000313" key="7">
    <source>
        <dbReference type="EMBL" id="MCH7398862.1"/>
    </source>
</evidence>
<proteinExistence type="inferred from homology"/>
<accession>A0ABS9UQE5</accession>
<protein>
    <submittedName>
        <fullName evidence="7">RagB/SusD family nutrient uptake outer membrane protein</fullName>
    </submittedName>
</protein>
<evidence type="ECO:0000256" key="5">
    <source>
        <dbReference type="ARBA" id="ARBA00023237"/>
    </source>
</evidence>
<dbReference type="RefSeq" id="WP_241275360.1">
    <property type="nucleotide sequence ID" value="NZ_JAKZGS010000010.1"/>
</dbReference>
<dbReference type="Pfam" id="PF07980">
    <property type="entry name" value="SusD_RagB"/>
    <property type="match status" value="1"/>
</dbReference>
<feature type="domain" description="RagB/SusD" evidence="6">
    <location>
        <begin position="522"/>
        <end position="602"/>
    </location>
</feature>
<comment type="subcellular location">
    <subcellularLocation>
        <location evidence="1">Cell outer membrane</location>
    </subcellularLocation>
</comment>